<dbReference type="Proteomes" id="UP000186168">
    <property type="component" value="Unassembled WGS sequence"/>
</dbReference>
<dbReference type="Pfam" id="PF19054">
    <property type="entry name" value="DUF5753"/>
    <property type="match status" value="1"/>
</dbReference>
<sequence length="270" mass="29344">MAGMSQQDLGKALYCSGALVGYIEAAKRYPTLEFAERCDDVFGTGGFFVRMWPLVSRFVLPHAFRHMVDFEAGATAIRTYQAQALYGLVQTEDFARAMLAPGRHEDLDAALAARMERQSILQGASAPDVWVVIDEAALRRRPVGGEVMCVQLQRLLDYRYDPKMVVQVLPFSAGIPVSMDGSFTLLAMDEGADLVYSEGVGTAQVLAHPDEFKKACFRYDLLRAAALSPEDSCELIASLMEELWAPRGVSPATAAVRVASASSVLHSVGG</sequence>
<accession>A0A1R1S531</accession>
<dbReference type="AlphaFoldDB" id="A0A1R1S531"/>
<dbReference type="GO" id="GO:0003677">
    <property type="term" value="F:DNA binding"/>
    <property type="evidence" value="ECO:0007669"/>
    <property type="project" value="UniProtKB-KW"/>
</dbReference>
<feature type="domain" description="HTH cro/C1-type" evidence="1">
    <location>
        <begin position="2"/>
        <end position="48"/>
    </location>
</feature>
<keyword evidence="3" id="KW-1185">Reference proteome</keyword>
<name>A0A1R1S531_9ACTN</name>
<evidence type="ECO:0000313" key="2">
    <source>
        <dbReference type="EMBL" id="OMI33333.1"/>
    </source>
</evidence>
<comment type="caution">
    <text evidence="2">The sequence shown here is derived from an EMBL/GenBank/DDBJ whole genome shotgun (WGS) entry which is preliminary data.</text>
</comment>
<evidence type="ECO:0000259" key="1">
    <source>
        <dbReference type="PROSITE" id="PS50943"/>
    </source>
</evidence>
<protein>
    <submittedName>
        <fullName evidence="2">DNA-binding protein</fullName>
    </submittedName>
</protein>
<dbReference type="CDD" id="cd00093">
    <property type="entry name" value="HTH_XRE"/>
    <property type="match status" value="1"/>
</dbReference>
<dbReference type="PROSITE" id="PS50943">
    <property type="entry name" value="HTH_CROC1"/>
    <property type="match status" value="1"/>
</dbReference>
<dbReference type="STRING" id="67365.GCA_001704635_05508"/>
<evidence type="ECO:0000313" key="3">
    <source>
        <dbReference type="Proteomes" id="UP000186168"/>
    </source>
</evidence>
<reference evidence="2 3" key="1">
    <citation type="submission" date="2013-05" db="EMBL/GenBank/DDBJ databases">
        <title>Genome sequence of Streptomyces sparsogenes DSM 40356.</title>
        <authorList>
            <person name="Coyne S."/>
            <person name="Seebeck F.P."/>
        </authorList>
    </citation>
    <scope>NUCLEOTIDE SEQUENCE [LARGE SCALE GENOMIC DNA]</scope>
    <source>
        <strain evidence="2 3">DSM 40356</strain>
    </source>
</reference>
<gene>
    <name evidence="2" type="ORF">SPAR_41899</name>
</gene>
<proteinExistence type="predicted"/>
<organism evidence="2 3">
    <name type="scientific">Streptomyces sparsogenes DSM 40356</name>
    <dbReference type="NCBI Taxonomy" id="1331668"/>
    <lineage>
        <taxon>Bacteria</taxon>
        <taxon>Bacillati</taxon>
        <taxon>Actinomycetota</taxon>
        <taxon>Actinomycetes</taxon>
        <taxon>Kitasatosporales</taxon>
        <taxon>Streptomycetaceae</taxon>
        <taxon>Streptomyces</taxon>
    </lineage>
</organism>
<dbReference type="EMBL" id="ASQP01000543">
    <property type="protein sequence ID" value="OMI33333.1"/>
    <property type="molecule type" value="Genomic_DNA"/>
</dbReference>
<keyword evidence="2" id="KW-0238">DNA-binding</keyword>
<dbReference type="InterPro" id="IPR001387">
    <property type="entry name" value="Cro/C1-type_HTH"/>
</dbReference>
<dbReference type="InterPro" id="IPR043917">
    <property type="entry name" value="DUF5753"/>
</dbReference>